<dbReference type="Proteomes" id="UP000410492">
    <property type="component" value="Unassembled WGS sequence"/>
</dbReference>
<organism evidence="1 2">
    <name type="scientific">Callosobruchus maculatus</name>
    <name type="common">Southern cowpea weevil</name>
    <name type="synonym">Pulse bruchid</name>
    <dbReference type="NCBI Taxonomy" id="64391"/>
    <lineage>
        <taxon>Eukaryota</taxon>
        <taxon>Metazoa</taxon>
        <taxon>Ecdysozoa</taxon>
        <taxon>Arthropoda</taxon>
        <taxon>Hexapoda</taxon>
        <taxon>Insecta</taxon>
        <taxon>Pterygota</taxon>
        <taxon>Neoptera</taxon>
        <taxon>Endopterygota</taxon>
        <taxon>Coleoptera</taxon>
        <taxon>Polyphaga</taxon>
        <taxon>Cucujiformia</taxon>
        <taxon>Chrysomeloidea</taxon>
        <taxon>Chrysomelidae</taxon>
        <taxon>Bruchinae</taxon>
        <taxon>Bruchini</taxon>
        <taxon>Callosobruchus</taxon>
    </lineage>
</organism>
<keyword evidence="2" id="KW-1185">Reference proteome</keyword>
<reference evidence="1 2" key="1">
    <citation type="submission" date="2019-01" db="EMBL/GenBank/DDBJ databases">
        <authorList>
            <person name="Sayadi A."/>
        </authorList>
    </citation>
    <scope>NUCLEOTIDE SEQUENCE [LARGE SCALE GENOMIC DNA]</scope>
</reference>
<feature type="non-terminal residue" evidence="1">
    <location>
        <position position="1"/>
    </location>
</feature>
<accession>A0A653BG03</accession>
<name>A0A653BG03_CALMS</name>
<proteinExistence type="predicted"/>
<evidence type="ECO:0000313" key="2">
    <source>
        <dbReference type="Proteomes" id="UP000410492"/>
    </source>
</evidence>
<evidence type="ECO:0000313" key="1">
    <source>
        <dbReference type="EMBL" id="VEN34214.1"/>
    </source>
</evidence>
<protein>
    <submittedName>
        <fullName evidence="1">Uncharacterized protein</fullName>
    </submittedName>
</protein>
<gene>
    <name evidence="1" type="ORF">CALMAC_LOCUS492</name>
</gene>
<dbReference type="EMBL" id="CAACVG010000516">
    <property type="protein sequence ID" value="VEN34214.1"/>
    <property type="molecule type" value="Genomic_DNA"/>
</dbReference>
<dbReference type="AlphaFoldDB" id="A0A653BG03"/>
<sequence>ANTKLSKKRQLFDISVESIWLTCTCFQPRYNASMEFYLDALVPSIVVTRHNNIFRDVQPNKWSKKTEHVAKY</sequence>